<gene>
    <name evidence="12" type="ORF">HZF10_08155</name>
</gene>
<dbReference type="InterPro" id="IPR025669">
    <property type="entry name" value="AAA_dom"/>
</dbReference>
<name>A0A7Y8Y1R1_9FLAO</name>
<sequence>MLDTKDFSILDSGKESFDFKGFLIKTLSYWKWFLLSLVVCFFIAHQVNIRKEKVFGVETTISVKEENNQLFTSNTSLVFNWGGISDEVQGIAFTLKSRTHNEKVVDSLDYYIDYLQQSEYYMQDVYGEVPFRIVLDKKNAQIFGSLIGIKFVSPTVYEIEYTFKGNSVPVVYYNENKIGTINVEPSVMRRRYKVGQMVDLPFLHFSVELKENPEAYLNNPYFIRFNHFDEVVLRYQGIRADIDEKAGSILRLSLQGSNKARMVEYLNTTVGVLIKDQLDHKNQFALNTINFIDKTLEDLDAQLTKSEGEIKDFSRGKNLSDIENTSDKFSGQLLEYDTQRDGIYRKIAYLNSLKSYLQNSVDFSKLIAPTSAGIDDANINANVSQLVALSIQRSKMAYAVHNEKAFRDYDKDIEAVKRALLENIKAVRSSVDYDLNLVQSKIGKVESTISQLPEDKQEYFRLKRKFDLNANVINTFMAKRLEARIIKESNISDIHFIDSAKDVGSGLIGPNTSVNYVMAFFLGLLIPLIFIFAIFFLENAILNTDDITRFTKIPLIGVVGIKSTKSNLAVFEKPKSALAESFRAIRSSLQFLYKKRGDSSDAGKTLMLTSSVSGEGKTFCSINIATVFAMSEKKTVIVGLDLRKPKIFDDFKVRNEIGVVNYLIGQKSLAEVIQSTHIPFLDVITSGPIPPNPSELIISEAMHEFVRELKSKYDYVIFDTPPVGLVADALELAQFADVTLYIMRQNYTKKEMVLLLNNRFKRGELNNVSIVFNGYQNKAKYGSGYGYGYGYSYADYSEGYHEEDKPQGLFRRFLNLFGRR</sequence>
<keyword evidence="7" id="KW-0067">ATP-binding</keyword>
<feature type="transmembrane region" description="Helical" evidence="10">
    <location>
        <begin position="516"/>
        <end position="537"/>
    </location>
</feature>
<dbReference type="PANTHER" id="PTHR32309">
    <property type="entry name" value="TYROSINE-PROTEIN KINASE"/>
    <property type="match status" value="1"/>
</dbReference>
<dbReference type="GO" id="GO:0005524">
    <property type="term" value="F:ATP binding"/>
    <property type="evidence" value="ECO:0007669"/>
    <property type="project" value="UniProtKB-KW"/>
</dbReference>
<dbReference type="FunFam" id="3.40.50.300:FF:000527">
    <property type="entry name" value="Tyrosine-protein kinase etk"/>
    <property type="match status" value="1"/>
</dbReference>
<dbReference type="CDD" id="cd05387">
    <property type="entry name" value="BY-kinase"/>
    <property type="match status" value="1"/>
</dbReference>
<evidence type="ECO:0000256" key="5">
    <source>
        <dbReference type="ARBA" id="ARBA00022741"/>
    </source>
</evidence>
<keyword evidence="13" id="KW-1185">Reference proteome</keyword>
<dbReference type="InterPro" id="IPR005702">
    <property type="entry name" value="Wzc-like_C"/>
</dbReference>
<evidence type="ECO:0000256" key="3">
    <source>
        <dbReference type="ARBA" id="ARBA00011903"/>
    </source>
</evidence>
<proteinExistence type="inferred from homology"/>
<keyword evidence="10" id="KW-0472">Membrane</keyword>
<evidence type="ECO:0000256" key="8">
    <source>
        <dbReference type="ARBA" id="ARBA00023137"/>
    </source>
</evidence>
<comment type="similarity">
    <text evidence="1">Belongs to the CpsD/CapB family.</text>
</comment>
<evidence type="ECO:0000256" key="7">
    <source>
        <dbReference type="ARBA" id="ARBA00022840"/>
    </source>
</evidence>
<dbReference type="NCBIfam" id="TIGR01007">
    <property type="entry name" value="eps_fam"/>
    <property type="match status" value="1"/>
</dbReference>
<keyword evidence="6 12" id="KW-0418">Kinase</keyword>
<evidence type="ECO:0000256" key="2">
    <source>
        <dbReference type="ARBA" id="ARBA00008883"/>
    </source>
</evidence>
<evidence type="ECO:0000256" key="9">
    <source>
        <dbReference type="ARBA" id="ARBA00051245"/>
    </source>
</evidence>
<evidence type="ECO:0000313" key="12">
    <source>
        <dbReference type="EMBL" id="NYA70887.1"/>
    </source>
</evidence>
<dbReference type="Gene3D" id="3.40.50.300">
    <property type="entry name" value="P-loop containing nucleotide triphosphate hydrolases"/>
    <property type="match status" value="1"/>
</dbReference>
<evidence type="ECO:0000256" key="10">
    <source>
        <dbReference type="SAM" id="Phobius"/>
    </source>
</evidence>
<evidence type="ECO:0000313" key="13">
    <source>
        <dbReference type="Proteomes" id="UP000535020"/>
    </source>
</evidence>
<protein>
    <recommendedName>
        <fullName evidence="3">non-specific protein-tyrosine kinase</fullName>
        <ecNumber evidence="3">2.7.10.2</ecNumber>
    </recommendedName>
</protein>
<dbReference type="SUPFAM" id="SSF52540">
    <property type="entry name" value="P-loop containing nucleoside triphosphate hydrolases"/>
    <property type="match status" value="1"/>
</dbReference>
<accession>A0A7Y8Y1R1</accession>
<feature type="domain" description="AAA" evidence="11">
    <location>
        <begin position="612"/>
        <end position="724"/>
    </location>
</feature>
<keyword evidence="10" id="KW-0812">Transmembrane</keyword>
<comment type="catalytic activity">
    <reaction evidence="9">
        <text>L-tyrosyl-[protein] + ATP = O-phospho-L-tyrosyl-[protein] + ADP + H(+)</text>
        <dbReference type="Rhea" id="RHEA:10596"/>
        <dbReference type="Rhea" id="RHEA-COMP:10136"/>
        <dbReference type="Rhea" id="RHEA-COMP:20101"/>
        <dbReference type="ChEBI" id="CHEBI:15378"/>
        <dbReference type="ChEBI" id="CHEBI:30616"/>
        <dbReference type="ChEBI" id="CHEBI:46858"/>
        <dbReference type="ChEBI" id="CHEBI:61978"/>
        <dbReference type="ChEBI" id="CHEBI:456216"/>
        <dbReference type="EC" id="2.7.10.2"/>
    </reaction>
</comment>
<dbReference type="Pfam" id="PF13614">
    <property type="entry name" value="AAA_31"/>
    <property type="match status" value="1"/>
</dbReference>
<comment type="caution">
    <text evidence="12">The sequence shown here is derived from an EMBL/GenBank/DDBJ whole genome shotgun (WGS) entry which is preliminary data.</text>
</comment>
<dbReference type="EMBL" id="JACBJI010000003">
    <property type="protein sequence ID" value="NYA70887.1"/>
    <property type="molecule type" value="Genomic_DNA"/>
</dbReference>
<dbReference type="AlphaFoldDB" id="A0A7Y8Y1R1"/>
<dbReference type="InterPro" id="IPR050445">
    <property type="entry name" value="Bact_polysacc_biosynth/exp"/>
</dbReference>
<dbReference type="InterPro" id="IPR027417">
    <property type="entry name" value="P-loop_NTPase"/>
</dbReference>
<dbReference type="GO" id="GO:0042802">
    <property type="term" value="F:identical protein binding"/>
    <property type="evidence" value="ECO:0007669"/>
    <property type="project" value="UniProtKB-ARBA"/>
</dbReference>
<evidence type="ECO:0000256" key="4">
    <source>
        <dbReference type="ARBA" id="ARBA00022679"/>
    </source>
</evidence>
<dbReference type="EC" id="2.7.10.2" evidence="3"/>
<keyword evidence="4 12" id="KW-0808">Transferase</keyword>
<keyword evidence="5" id="KW-0547">Nucleotide-binding</keyword>
<comment type="similarity">
    <text evidence="2">Belongs to the etk/wzc family.</text>
</comment>
<keyword evidence="8" id="KW-0829">Tyrosine-protein kinase</keyword>
<reference evidence="12 13" key="1">
    <citation type="submission" date="2020-07" db="EMBL/GenBank/DDBJ databases">
        <authorList>
            <person name="Sun Q."/>
        </authorList>
    </citation>
    <scope>NUCLEOTIDE SEQUENCE [LARGE SCALE GENOMIC DNA]</scope>
    <source>
        <strain evidence="12 13">MAH-1</strain>
    </source>
</reference>
<dbReference type="RefSeq" id="WP_176005703.1">
    <property type="nucleotide sequence ID" value="NZ_JABWMI010000010.1"/>
</dbReference>
<dbReference type="GO" id="GO:0005886">
    <property type="term" value="C:plasma membrane"/>
    <property type="evidence" value="ECO:0007669"/>
    <property type="project" value="TreeGrafter"/>
</dbReference>
<keyword evidence="10" id="KW-1133">Transmembrane helix</keyword>
<dbReference type="GO" id="GO:0004715">
    <property type="term" value="F:non-membrane spanning protein tyrosine kinase activity"/>
    <property type="evidence" value="ECO:0007669"/>
    <property type="project" value="UniProtKB-EC"/>
</dbReference>
<dbReference type="Proteomes" id="UP000535020">
    <property type="component" value="Unassembled WGS sequence"/>
</dbReference>
<dbReference type="PANTHER" id="PTHR32309:SF13">
    <property type="entry name" value="FERRIC ENTEROBACTIN TRANSPORT PROTEIN FEPE"/>
    <property type="match status" value="1"/>
</dbReference>
<evidence type="ECO:0000259" key="11">
    <source>
        <dbReference type="Pfam" id="PF13614"/>
    </source>
</evidence>
<evidence type="ECO:0000256" key="1">
    <source>
        <dbReference type="ARBA" id="ARBA00007316"/>
    </source>
</evidence>
<evidence type="ECO:0000256" key="6">
    <source>
        <dbReference type="ARBA" id="ARBA00022777"/>
    </source>
</evidence>
<organism evidence="12 13">
    <name type="scientific">Flavobacterium agri</name>
    <dbReference type="NCBI Taxonomy" id="2743471"/>
    <lineage>
        <taxon>Bacteria</taxon>
        <taxon>Pseudomonadati</taxon>
        <taxon>Bacteroidota</taxon>
        <taxon>Flavobacteriia</taxon>
        <taxon>Flavobacteriales</taxon>
        <taxon>Flavobacteriaceae</taxon>
        <taxon>Flavobacterium</taxon>
    </lineage>
</organism>